<sequence length="66" mass="7297">GGKDCFMDEPITKKVKVDKSAQEGSLRIFLGVNRDRALDKTNAGKDEMGGERKNNLCQIAVVFLLK</sequence>
<reference evidence="1" key="1">
    <citation type="submission" date="2020-04" db="EMBL/GenBank/DDBJ databases">
        <authorList>
            <person name="Alioto T."/>
            <person name="Alioto T."/>
            <person name="Gomez Garrido J."/>
        </authorList>
    </citation>
    <scope>NUCLEOTIDE SEQUENCE</scope>
    <source>
        <strain evidence="1">A484AB</strain>
    </source>
</reference>
<name>A0A7D9J0D8_PARCT</name>
<accession>A0A7D9J0D8</accession>
<protein>
    <submittedName>
        <fullName evidence="1">Uncharacterized protein</fullName>
    </submittedName>
</protein>
<dbReference type="Proteomes" id="UP001152795">
    <property type="component" value="Unassembled WGS sequence"/>
</dbReference>
<dbReference type="EMBL" id="CACRXK020009702">
    <property type="protein sequence ID" value="CAB4017778.1"/>
    <property type="molecule type" value="Genomic_DNA"/>
</dbReference>
<keyword evidence="2" id="KW-1185">Reference proteome</keyword>
<evidence type="ECO:0000313" key="1">
    <source>
        <dbReference type="EMBL" id="CAB4017778.1"/>
    </source>
</evidence>
<organism evidence="1 2">
    <name type="scientific">Paramuricea clavata</name>
    <name type="common">Red gorgonian</name>
    <name type="synonym">Violescent sea-whip</name>
    <dbReference type="NCBI Taxonomy" id="317549"/>
    <lineage>
        <taxon>Eukaryota</taxon>
        <taxon>Metazoa</taxon>
        <taxon>Cnidaria</taxon>
        <taxon>Anthozoa</taxon>
        <taxon>Octocorallia</taxon>
        <taxon>Malacalcyonacea</taxon>
        <taxon>Plexauridae</taxon>
        <taxon>Paramuricea</taxon>
    </lineage>
</organism>
<evidence type="ECO:0000313" key="2">
    <source>
        <dbReference type="Proteomes" id="UP001152795"/>
    </source>
</evidence>
<proteinExistence type="predicted"/>
<comment type="caution">
    <text evidence="1">The sequence shown here is derived from an EMBL/GenBank/DDBJ whole genome shotgun (WGS) entry which is preliminary data.</text>
</comment>
<feature type="non-terminal residue" evidence="1">
    <location>
        <position position="1"/>
    </location>
</feature>
<gene>
    <name evidence="1" type="ORF">PACLA_8A061579</name>
</gene>
<dbReference type="AlphaFoldDB" id="A0A7D9J0D8"/>
<feature type="non-terminal residue" evidence="1">
    <location>
        <position position="66"/>
    </location>
</feature>